<protein>
    <submittedName>
        <fullName evidence="1">Uncharacterized protein</fullName>
    </submittedName>
</protein>
<keyword evidence="2" id="KW-1185">Reference proteome</keyword>
<name>A0ABU7ATZ8_9TELE</name>
<reference evidence="1 2" key="1">
    <citation type="submission" date="2021-07" db="EMBL/GenBank/DDBJ databases">
        <authorList>
            <person name="Palmer J.M."/>
        </authorList>
    </citation>
    <scope>NUCLEOTIDE SEQUENCE [LARGE SCALE GENOMIC DNA]</scope>
    <source>
        <strain evidence="1 2">AT_MEX2019</strain>
        <tissue evidence="1">Muscle</tissue>
    </source>
</reference>
<sequence length="122" mass="13797">MVKNKLREAQTKTMNAGKLAQKEDTKLNDLYKLRRLHFQNCFGGVCKTNVQSMKQAADAFPHYAAGEEAAAPSSAPPNPYEEPKRMLEAHETELQLPVFTIQEAEMECTSKPTRNEEQEANR</sequence>
<evidence type="ECO:0000313" key="2">
    <source>
        <dbReference type="Proteomes" id="UP001345963"/>
    </source>
</evidence>
<comment type="caution">
    <text evidence="1">The sequence shown here is derived from an EMBL/GenBank/DDBJ whole genome shotgun (WGS) entry which is preliminary data.</text>
</comment>
<accession>A0ABU7ATZ8</accession>
<gene>
    <name evidence="1" type="ORF">ATANTOWER_029748</name>
</gene>
<proteinExistence type="predicted"/>
<organism evidence="1 2">
    <name type="scientific">Ataeniobius toweri</name>
    <dbReference type="NCBI Taxonomy" id="208326"/>
    <lineage>
        <taxon>Eukaryota</taxon>
        <taxon>Metazoa</taxon>
        <taxon>Chordata</taxon>
        <taxon>Craniata</taxon>
        <taxon>Vertebrata</taxon>
        <taxon>Euteleostomi</taxon>
        <taxon>Actinopterygii</taxon>
        <taxon>Neopterygii</taxon>
        <taxon>Teleostei</taxon>
        <taxon>Neoteleostei</taxon>
        <taxon>Acanthomorphata</taxon>
        <taxon>Ovalentaria</taxon>
        <taxon>Atherinomorphae</taxon>
        <taxon>Cyprinodontiformes</taxon>
        <taxon>Goodeidae</taxon>
        <taxon>Ataeniobius</taxon>
    </lineage>
</organism>
<dbReference type="EMBL" id="JAHUTI010027452">
    <property type="protein sequence ID" value="MED6240864.1"/>
    <property type="molecule type" value="Genomic_DNA"/>
</dbReference>
<dbReference type="Proteomes" id="UP001345963">
    <property type="component" value="Unassembled WGS sequence"/>
</dbReference>
<evidence type="ECO:0000313" key="1">
    <source>
        <dbReference type="EMBL" id="MED6240864.1"/>
    </source>
</evidence>